<keyword evidence="4" id="KW-1185">Reference proteome</keyword>
<accession>A0A5S9QUF1</accession>
<sequence length="353" mass="40602">MNEHVAYAMRNEEAVNSLIYFNNPFGLMDWSHMVIELVVISGFLLACLHAYKTMQKTGSISAPLTLLACLTYGLVMDILSYYTVESFWHGEFSVMFLYNKLPLYIACFYPAYMYHNYMLIHRFNFPPVVEAICLGFFDGMMYLIFDNLGPMVNWWTWDMADPTNQPFLSNVPLTSYHWFFTFTIAFSLVNRKLCWDWVEKGASFKKLAAGMAAQPVLTILVGSLLFIPYNLFAKNMPPYDALPWDRNLYLASAVDGITFMLAGWLFVTRWYRPNVRRDELLMVFPFLYLVTHAYIYIAKFDVYSSISNGISNVNGLPVGNLIAVILAFIGSTAVLLSTALTEKDRKVRSYEIR</sequence>
<dbReference type="InterPro" id="IPR056704">
    <property type="entry name" value="DUF7802"/>
</dbReference>
<evidence type="ECO:0000256" key="1">
    <source>
        <dbReference type="SAM" id="Phobius"/>
    </source>
</evidence>
<dbReference type="PANTHER" id="PTHR35982:SF1">
    <property type="entry name" value="SPIROCYCLASE, AVEC FAMILY"/>
    <property type="match status" value="1"/>
</dbReference>
<keyword evidence="1" id="KW-0472">Membrane</keyword>
<feature type="transmembrane region" description="Helical" evidence="1">
    <location>
        <begin position="249"/>
        <end position="268"/>
    </location>
</feature>
<proteinExistence type="predicted"/>
<evidence type="ECO:0000259" key="2">
    <source>
        <dbReference type="Pfam" id="PF25085"/>
    </source>
</evidence>
<feature type="transmembrane region" description="Helical" evidence="1">
    <location>
        <begin position="207"/>
        <end position="229"/>
    </location>
</feature>
<dbReference type="EMBL" id="CACSIO010000045">
    <property type="protein sequence ID" value="CAA0123041.1"/>
    <property type="molecule type" value="Genomic_DNA"/>
</dbReference>
<feature type="domain" description="DUF7802" evidence="2">
    <location>
        <begin position="32"/>
        <end position="208"/>
    </location>
</feature>
<feature type="transmembrane region" description="Helical" evidence="1">
    <location>
        <begin position="96"/>
        <end position="115"/>
    </location>
</feature>
<feature type="transmembrane region" description="Helical" evidence="1">
    <location>
        <begin position="30"/>
        <end position="51"/>
    </location>
</feature>
<evidence type="ECO:0000313" key="4">
    <source>
        <dbReference type="Proteomes" id="UP000441399"/>
    </source>
</evidence>
<organism evidence="3 4">
    <name type="scientific">BD1-7 clade bacterium</name>
    <dbReference type="NCBI Taxonomy" id="2029982"/>
    <lineage>
        <taxon>Bacteria</taxon>
        <taxon>Pseudomonadati</taxon>
        <taxon>Pseudomonadota</taxon>
        <taxon>Gammaproteobacteria</taxon>
        <taxon>Cellvibrionales</taxon>
        <taxon>Spongiibacteraceae</taxon>
        <taxon>BD1-7 clade</taxon>
    </lineage>
</organism>
<feature type="transmembrane region" description="Helical" evidence="1">
    <location>
        <begin position="318"/>
        <end position="340"/>
    </location>
</feature>
<dbReference type="AlphaFoldDB" id="A0A5S9QUF1"/>
<dbReference type="PANTHER" id="PTHR35982">
    <property type="entry name" value="AGAP005361-PA"/>
    <property type="match status" value="1"/>
</dbReference>
<gene>
    <name evidence="3" type="ORF">OPDIPICF_02766</name>
</gene>
<protein>
    <recommendedName>
        <fullName evidence="2">DUF7802 domain-containing protein</fullName>
    </recommendedName>
</protein>
<reference evidence="3 4" key="1">
    <citation type="submission" date="2019-11" db="EMBL/GenBank/DDBJ databases">
        <authorList>
            <person name="Holert J."/>
        </authorList>
    </citation>
    <scope>NUCLEOTIDE SEQUENCE [LARGE SCALE GENOMIC DNA]</scope>
    <source>
        <strain evidence="3">SB11_3</strain>
    </source>
</reference>
<feature type="transmembrane region" description="Helical" evidence="1">
    <location>
        <begin position="127"/>
        <end position="145"/>
    </location>
</feature>
<feature type="transmembrane region" description="Helical" evidence="1">
    <location>
        <begin position="280"/>
        <end position="298"/>
    </location>
</feature>
<keyword evidence="1" id="KW-1133">Transmembrane helix</keyword>
<dbReference type="Proteomes" id="UP000441399">
    <property type="component" value="Unassembled WGS sequence"/>
</dbReference>
<name>A0A5S9QUF1_9GAMM</name>
<feature type="transmembrane region" description="Helical" evidence="1">
    <location>
        <begin position="176"/>
        <end position="195"/>
    </location>
</feature>
<keyword evidence="1" id="KW-0812">Transmembrane</keyword>
<evidence type="ECO:0000313" key="3">
    <source>
        <dbReference type="EMBL" id="CAA0123041.1"/>
    </source>
</evidence>
<dbReference type="Pfam" id="PF25085">
    <property type="entry name" value="DUF7802"/>
    <property type="match status" value="1"/>
</dbReference>
<dbReference type="OrthoDB" id="5488443at2"/>
<feature type="transmembrane region" description="Helical" evidence="1">
    <location>
        <begin position="63"/>
        <end position="84"/>
    </location>
</feature>